<feature type="compositionally biased region" description="Basic and acidic residues" evidence="1">
    <location>
        <begin position="1"/>
        <end position="10"/>
    </location>
</feature>
<sequence length="256" mass="29083">MKKSTKKSENKTSQNVSFDSERESNWVDDMERKITKLTDMATASEIQTDMDLNEAAELLDKIDTGLAKGIEARQTIENKVPLNVPIKQSSFFNNRVFLTLGISTIAAVLLVIGNNNNQQTGSASPMIAQEEETADKKLVAPMYGFTEKKELNITITLEEYDKLVAGLPVYQDNGELKTEDKPVRYTDETNTEKIIYQFVRKENSIGELKLSMTQDKKNQLYGVHFTLDGKKVFSKSKIADHLSQWPELKSMFERRK</sequence>
<reference evidence="3" key="1">
    <citation type="submission" date="2018-05" db="EMBL/GenBank/DDBJ databases">
        <authorList>
            <person name="Lanie J.A."/>
            <person name="Ng W.-L."/>
            <person name="Kazmierczak K.M."/>
            <person name="Andrzejewski T.M."/>
            <person name="Davidsen T.M."/>
            <person name="Wayne K.J."/>
            <person name="Tettelin H."/>
            <person name="Glass J.I."/>
            <person name="Rusch D."/>
            <person name="Podicherti R."/>
            <person name="Tsui H.-C.T."/>
            <person name="Winkler M.E."/>
        </authorList>
    </citation>
    <scope>NUCLEOTIDE SEQUENCE</scope>
</reference>
<evidence type="ECO:0008006" key="4">
    <source>
        <dbReference type="Google" id="ProtNLM"/>
    </source>
</evidence>
<protein>
    <recommendedName>
        <fullName evidence="4">DUF4367 domain-containing protein</fullName>
    </recommendedName>
</protein>
<feature type="transmembrane region" description="Helical" evidence="2">
    <location>
        <begin position="96"/>
        <end position="113"/>
    </location>
</feature>
<keyword evidence="2" id="KW-0812">Transmembrane</keyword>
<evidence type="ECO:0000256" key="1">
    <source>
        <dbReference type="SAM" id="MobiDB-lite"/>
    </source>
</evidence>
<dbReference type="AlphaFoldDB" id="A0A381TKY8"/>
<keyword evidence="2" id="KW-0472">Membrane</keyword>
<accession>A0A381TKY8</accession>
<evidence type="ECO:0000256" key="2">
    <source>
        <dbReference type="SAM" id="Phobius"/>
    </source>
</evidence>
<keyword evidence="2" id="KW-1133">Transmembrane helix</keyword>
<evidence type="ECO:0000313" key="3">
    <source>
        <dbReference type="EMBL" id="SVA16198.1"/>
    </source>
</evidence>
<name>A0A381TKY8_9ZZZZ</name>
<dbReference type="EMBL" id="UINC01004695">
    <property type="protein sequence ID" value="SVA16198.1"/>
    <property type="molecule type" value="Genomic_DNA"/>
</dbReference>
<gene>
    <name evidence="3" type="ORF">METZ01_LOCUS69052</name>
</gene>
<proteinExistence type="predicted"/>
<feature type="region of interest" description="Disordered" evidence="1">
    <location>
        <begin position="1"/>
        <end position="24"/>
    </location>
</feature>
<organism evidence="3">
    <name type="scientific">marine metagenome</name>
    <dbReference type="NCBI Taxonomy" id="408172"/>
    <lineage>
        <taxon>unclassified sequences</taxon>
        <taxon>metagenomes</taxon>
        <taxon>ecological metagenomes</taxon>
    </lineage>
</organism>